<evidence type="ECO:0000256" key="2">
    <source>
        <dbReference type="ARBA" id="ARBA00022692"/>
    </source>
</evidence>
<feature type="transmembrane region" description="Helical" evidence="6">
    <location>
        <begin position="174"/>
        <end position="192"/>
    </location>
</feature>
<evidence type="ECO:0000256" key="1">
    <source>
        <dbReference type="ARBA" id="ARBA00004141"/>
    </source>
</evidence>
<evidence type="ECO:0008006" key="9">
    <source>
        <dbReference type="Google" id="ProtNLM"/>
    </source>
</evidence>
<keyword evidence="3" id="KW-0133">Cell shape</keyword>
<feature type="transmembrane region" description="Helical" evidence="6">
    <location>
        <begin position="326"/>
        <end position="346"/>
    </location>
</feature>
<evidence type="ECO:0000256" key="4">
    <source>
        <dbReference type="ARBA" id="ARBA00022989"/>
    </source>
</evidence>
<dbReference type="PANTHER" id="PTHR30474:SF1">
    <property type="entry name" value="PEPTIDOGLYCAN GLYCOSYLTRANSFERASE MRDB"/>
    <property type="match status" value="1"/>
</dbReference>
<dbReference type="GO" id="GO:0032153">
    <property type="term" value="C:cell division site"/>
    <property type="evidence" value="ECO:0007669"/>
    <property type="project" value="TreeGrafter"/>
</dbReference>
<evidence type="ECO:0000313" key="8">
    <source>
        <dbReference type="Proteomes" id="UP000176603"/>
    </source>
</evidence>
<gene>
    <name evidence="7" type="ORF">A3E39_00990</name>
</gene>
<organism evidence="7 8">
    <name type="scientific">Candidatus Uhrbacteria bacterium RIFCSPHIGHO2_12_FULL_60_25</name>
    <dbReference type="NCBI Taxonomy" id="1802399"/>
    <lineage>
        <taxon>Bacteria</taxon>
        <taxon>Candidatus Uhriibacteriota</taxon>
    </lineage>
</organism>
<comment type="subcellular location">
    <subcellularLocation>
        <location evidence="1">Membrane</location>
        <topology evidence="1">Multi-pass membrane protein</topology>
    </subcellularLocation>
</comment>
<name>A0A1F7UN30_9BACT</name>
<feature type="transmembrane region" description="Helical" evidence="6">
    <location>
        <begin position="38"/>
        <end position="55"/>
    </location>
</feature>
<evidence type="ECO:0000313" key="7">
    <source>
        <dbReference type="EMBL" id="OGL79690.1"/>
    </source>
</evidence>
<accession>A0A1F7UN30</accession>
<dbReference type="AlphaFoldDB" id="A0A1F7UN30"/>
<feature type="transmembrane region" description="Helical" evidence="6">
    <location>
        <begin position="152"/>
        <end position="169"/>
    </location>
</feature>
<dbReference type="EMBL" id="MGEH01000004">
    <property type="protein sequence ID" value="OGL79690.1"/>
    <property type="molecule type" value="Genomic_DNA"/>
</dbReference>
<protein>
    <recommendedName>
        <fullName evidence="9">Rod shape-determining protein RodA</fullName>
    </recommendedName>
</protein>
<dbReference type="GO" id="GO:0008360">
    <property type="term" value="P:regulation of cell shape"/>
    <property type="evidence" value="ECO:0007669"/>
    <property type="project" value="UniProtKB-KW"/>
</dbReference>
<feature type="transmembrane region" description="Helical" evidence="6">
    <location>
        <begin position="91"/>
        <end position="117"/>
    </location>
</feature>
<feature type="transmembrane region" description="Helical" evidence="6">
    <location>
        <begin position="293"/>
        <end position="314"/>
    </location>
</feature>
<feature type="transmembrane region" description="Helical" evidence="6">
    <location>
        <begin position="262"/>
        <end position="281"/>
    </location>
</feature>
<evidence type="ECO:0000256" key="3">
    <source>
        <dbReference type="ARBA" id="ARBA00022960"/>
    </source>
</evidence>
<reference evidence="7 8" key="1">
    <citation type="journal article" date="2016" name="Nat. Commun.">
        <title>Thousands of microbial genomes shed light on interconnected biogeochemical processes in an aquifer system.</title>
        <authorList>
            <person name="Anantharaman K."/>
            <person name="Brown C.T."/>
            <person name="Hug L.A."/>
            <person name="Sharon I."/>
            <person name="Castelle C.J."/>
            <person name="Probst A.J."/>
            <person name="Thomas B.C."/>
            <person name="Singh A."/>
            <person name="Wilkins M.J."/>
            <person name="Karaoz U."/>
            <person name="Brodie E.L."/>
            <person name="Williams K.H."/>
            <person name="Hubbard S.S."/>
            <person name="Banfield J.F."/>
        </authorList>
    </citation>
    <scope>NUCLEOTIDE SEQUENCE [LARGE SCALE GENOMIC DNA]</scope>
</reference>
<comment type="caution">
    <text evidence="7">The sequence shown here is derived from an EMBL/GenBank/DDBJ whole genome shotgun (WGS) entry which is preliminary data.</text>
</comment>
<dbReference type="GO" id="GO:0015648">
    <property type="term" value="F:lipid-linked peptidoglycan transporter activity"/>
    <property type="evidence" value="ECO:0007669"/>
    <property type="project" value="TreeGrafter"/>
</dbReference>
<feature type="transmembrane region" description="Helical" evidence="6">
    <location>
        <begin position="129"/>
        <end position="146"/>
    </location>
</feature>
<sequence length="357" mass="38198">MDWVMLLTVLTLISVGLVVMYGIGISRPESSLFLFQKQLVGAAIGVVIIVGMGFLDYRQLRGLAIPIYGIGAALLTSVLVFGQTIRGTKGWFVLGGLSFQPVEVAKLCLIVFLASYLSRYVHRSIPWQALAGSFLATALYAILVLLQPDFGSAMVMVAVWAALVLFVGVSWRNAVVLVLLGSVIAGFAWSFLLKPYQRTRFLAFANPALDLRGAGYNVTQAQIAIGSGWFLGKGVGEGSQARLRFLPEAATDFTFAVVGEELGFVGITFVLGLMGLLFYRFTRIATEAEDDFAALVILGIGALFLVHVTVNAGMNLGVMPVTGIPFPFLSAATSFLLAMALALGIAESVAVRRRTLA</sequence>
<dbReference type="PANTHER" id="PTHR30474">
    <property type="entry name" value="CELL CYCLE PROTEIN"/>
    <property type="match status" value="1"/>
</dbReference>
<dbReference type="InterPro" id="IPR001182">
    <property type="entry name" value="FtsW/RodA"/>
</dbReference>
<proteinExistence type="predicted"/>
<dbReference type="Pfam" id="PF01098">
    <property type="entry name" value="FTSW_RODA_SPOVE"/>
    <property type="match status" value="1"/>
</dbReference>
<evidence type="ECO:0000256" key="6">
    <source>
        <dbReference type="SAM" id="Phobius"/>
    </source>
</evidence>
<evidence type="ECO:0000256" key="5">
    <source>
        <dbReference type="ARBA" id="ARBA00023136"/>
    </source>
</evidence>
<dbReference type="GO" id="GO:0051301">
    <property type="term" value="P:cell division"/>
    <property type="evidence" value="ECO:0007669"/>
    <property type="project" value="InterPro"/>
</dbReference>
<dbReference type="GO" id="GO:0005886">
    <property type="term" value="C:plasma membrane"/>
    <property type="evidence" value="ECO:0007669"/>
    <property type="project" value="TreeGrafter"/>
</dbReference>
<feature type="transmembrane region" description="Helical" evidence="6">
    <location>
        <begin position="67"/>
        <end position="85"/>
    </location>
</feature>
<keyword evidence="2 6" id="KW-0812">Transmembrane</keyword>
<keyword evidence="5 6" id="KW-0472">Membrane</keyword>
<dbReference type="Proteomes" id="UP000176603">
    <property type="component" value="Unassembled WGS sequence"/>
</dbReference>
<dbReference type="STRING" id="1802399.A3E39_00990"/>
<keyword evidence="4 6" id="KW-1133">Transmembrane helix</keyword>